<comment type="subcellular location">
    <subcellularLocation>
        <location evidence="1">Membrane</location>
        <topology evidence="1">Multi-pass membrane protein</topology>
    </subcellularLocation>
</comment>
<sequence length="184" mass="20291">MSLEYEHSLLQGEKLNGYGELYVKRHKKLRLKLVDGSSLAAAIVVKSIPKGTTQVMLCGNLNKVAFAIANALCQIGIQLCVASKDIGKLKAGIDGKYRCTLTCTTTYSPKVWIVGDGLTEAEQLRASPGTTIFMPFSPFPPKQIRKDCFYHVPPAMFIPSAFKNMHSCERETLNPKAIGARDRR</sequence>
<dbReference type="InterPro" id="IPR021940">
    <property type="entry name" value="CER1-like_C"/>
</dbReference>
<reference evidence="3 4" key="1">
    <citation type="journal article" date="2023" name="Hortic Res">
        <title>Pangenome of water caltrop reveals structural variations and asymmetric subgenome divergence after allopolyploidization.</title>
        <authorList>
            <person name="Zhang X."/>
            <person name="Chen Y."/>
            <person name="Wang L."/>
            <person name="Yuan Y."/>
            <person name="Fang M."/>
            <person name="Shi L."/>
            <person name="Lu R."/>
            <person name="Comes H.P."/>
            <person name="Ma Y."/>
            <person name="Chen Y."/>
            <person name="Huang G."/>
            <person name="Zhou Y."/>
            <person name="Zheng Z."/>
            <person name="Qiu Y."/>
        </authorList>
    </citation>
    <scope>NUCLEOTIDE SEQUENCE [LARGE SCALE GENOMIC DNA]</scope>
    <source>
        <strain evidence="3">F231</strain>
    </source>
</reference>
<evidence type="ECO:0000313" key="3">
    <source>
        <dbReference type="EMBL" id="KAK4772177.1"/>
    </source>
</evidence>
<comment type="caution">
    <text evidence="3">The sequence shown here is derived from an EMBL/GenBank/DDBJ whole genome shotgun (WGS) entry which is preliminary data.</text>
</comment>
<proteinExistence type="predicted"/>
<name>A0AAN7L061_TRANT</name>
<evidence type="ECO:0000259" key="2">
    <source>
        <dbReference type="Pfam" id="PF12076"/>
    </source>
</evidence>
<accession>A0AAN7L061</accession>
<evidence type="ECO:0000256" key="1">
    <source>
        <dbReference type="ARBA" id="ARBA00004141"/>
    </source>
</evidence>
<dbReference type="GO" id="GO:0016020">
    <property type="term" value="C:membrane"/>
    <property type="evidence" value="ECO:0007669"/>
    <property type="project" value="UniProtKB-SubCell"/>
</dbReference>
<dbReference type="Proteomes" id="UP001346149">
    <property type="component" value="Unassembled WGS sequence"/>
</dbReference>
<feature type="domain" description="Very-long-chain aldehyde decarbonylase CER1-like C-terminal" evidence="2">
    <location>
        <begin position="55"/>
        <end position="170"/>
    </location>
</feature>
<dbReference type="EMBL" id="JAXQNO010000020">
    <property type="protein sequence ID" value="KAK4772177.1"/>
    <property type="molecule type" value="Genomic_DNA"/>
</dbReference>
<dbReference type="AlphaFoldDB" id="A0AAN7L061"/>
<organism evidence="3 4">
    <name type="scientific">Trapa natans</name>
    <name type="common">Water chestnut</name>
    <dbReference type="NCBI Taxonomy" id="22666"/>
    <lineage>
        <taxon>Eukaryota</taxon>
        <taxon>Viridiplantae</taxon>
        <taxon>Streptophyta</taxon>
        <taxon>Embryophyta</taxon>
        <taxon>Tracheophyta</taxon>
        <taxon>Spermatophyta</taxon>
        <taxon>Magnoliopsida</taxon>
        <taxon>eudicotyledons</taxon>
        <taxon>Gunneridae</taxon>
        <taxon>Pentapetalae</taxon>
        <taxon>rosids</taxon>
        <taxon>malvids</taxon>
        <taxon>Myrtales</taxon>
        <taxon>Lythraceae</taxon>
        <taxon>Trapa</taxon>
    </lineage>
</organism>
<dbReference type="Pfam" id="PF12076">
    <property type="entry name" value="CER1-like_C"/>
    <property type="match status" value="1"/>
</dbReference>
<keyword evidence="4" id="KW-1185">Reference proteome</keyword>
<evidence type="ECO:0000313" key="4">
    <source>
        <dbReference type="Proteomes" id="UP001346149"/>
    </source>
</evidence>
<protein>
    <recommendedName>
        <fullName evidence="2">Very-long-chain aldehyde decarbonylase CER1-like C-terminal domain-containing protein</fullName>
    </recommendedName>
</protein>
<gene>
    <name evidence="3" type="ORF">SAY86_013952</name>
</gene>